<keyword evidence="3" id="KW-0963">Cytoplasm</keyword>
<evidence type="ECO:0000313" key="8">
    <source>
        <dbReference type="Proteomes" id="UP000012960"/>
    </source>
</evidence>
<evidence type="ECO:0000259" key="5">
    <source>
        <dbReference type="Pfam" id="PF04112"/>
    </source>
</evidence>
<dbReference type="GO" id="GO:0031417">
    <property type="term" value="C:NatC complex"/>
    <property type="evidence" value="ECO:0000318"/>
    <property type="project" value="GO_Central"/>
</dbReference>
<dbReference type="Pfam" id="PF25789">
    <property type="entry name" value="TPR_NAA35"/>
    <property type="match status" value="1"/>
</dbReference>
<dbReference type="InterPro" id="IPR057983">
    <property type="entry name" value="NAA35-like_N"/>
</dbReference>
<evidence type="ECO:0008006" key="9">
    <source>
        <dbReference type="Google" id="ProtNLM"/>
    </source>
</evidence>
<dbReference type="Proteomes" id="UP000012960">
    <property type="component" value="Unplaced"/>
</dbReference>
<feature type="region of interest" description="Disordered" evidence="4">
    <location>
        <begin position="1"/>
        <end position="20"/>
    </location>
</feature>
<dbReference type="OrthoDB" id="269405at2759"/>
<evidence type="ECO:0000259" key="6">
    <source>
        <dbReference type="Pfam" id="PF25789"/>
    </source>
</evidence>
<name>A0A804K803_MUSAM</name>
<sequence length="733" mass="82922">MANHQGGGGGGAGGLIGHASLPPPIPAGDQTVWADAGPLIVASCSELQDGELIHAENFSLFAAMSALEIMDPKMDSGIENSGYHSIEEAIENNIAPVPLSLDSTLDVQCILDVIDHLFSCEATWHKGHSLAQTVFSCIYLLRIERTSPHSLLHSYCRIMRAICNALVSVVSDARTNEEEDLFAMAYALPLKGEGDEKCLSILNSVEETISRQLRACRAQSSRKKSLEDIEPLQRNPDLEEGYCRALLCRLRFRKHYFHVFMCMRKPHGKGLELARKHVALCLSELSYMSKSLEFLRSLPYGSFQDDIESSTTASGCKPIGFDASLNSTLSAPGPPRATHILSWKKAVGYFQKLLHDLDFVCSFNMEPVLEDVLHYVVQFQKLQPDLVARTHLQILLVQDGKLCGKDSFHDVISRALALPELTADKEFQKNEFIVQLGQLIVSLLKILCTNIAWQRRKLGKILQDWGVLSLQLEMAFKREFGDRLNVMVDENMCMKVSRRLLIWTDEHTYWIASRFLTLGFELELYSPNEYCMVYWYMYVVLMRLMEKMQMRIAINSETCKRKREKKKDHAKDPARDGSLSSSSLLIHCYICLCEGLAMMLAALHNESKAFQMRSPFNGEEERFSQHFDLLQKAHVPDHVSYYLFKESTVHARISGVVKHNYFREAQRITSSLKGSFAGDPNRMLELQQLEQVAEHNRIALNVINQVGADDPSLRVSFEFTHHPHFAMAVVKRS</sequence>
<protein>
    <recommendedName>
        <fullName evidence="9">N-alpha-acetyltransferase 35, NatC auxiliary subunit</fullName>
    </recommendedName>
</protein>
<dbReference type="InterPro" id="IPR007244">
    <property type="entry name" value="Naa35_N"/>
</dbReference>
<dbReference type="PANTHER" id="PTHR21373:SF0">
    <property type="entry name" value="N-ALPHA-ACETYLTRANSFERASE 35, NATC AUXILIARY SUBUNIT"/>
    <property type="match status" value="1"/>
</dbReference>
<feature type="domain" description="NAA35-like TPR repeats" evidence="6">
    <location>
        <begin position="360"/>
        <end position="728"/>
    </location>
</feature>
<dbReference type="OMA" id="QMEWIVQ"/>
<evidence type="ECO:0000256" key="1">
    <source>
        <dbReference type="ARBA" id="ARBA00004496"/>
    </source>
</evidence>
<dbReference type="AlphaFoldDB" id="A0A804K803"/>
<feature type="compositionally biased region" description="Gly residues" evidence="4">
    <location>
        <begin position="1"/>
        <end position="16"/>
    </location>
</feature>
<dbReference type="InParanoid" id="A0A804K803"/>
<evidence type="ECO:0000256" key="4">
    <source>
        <dbReference type="SAM" id="MobiDB-lite"/>
    </source>
</evidence>
<reference evidence="7" key="1">
    <citation type="submission" date="2021-05" db="UniProtKB">
        <authorList>
            <consortium name="EnsemblPlants"/>
        </authorList>
    </citation>
    <scope>IDENTIFICATION</scope>
    <source>
        <strain evidence="7">subsp. malaccensis</strain>
    </source>
</reference>
<dbReference type="PANTHER" id="PTHR21373">
    <property type="entry name" value="GLUCOSE REPRESSIBLE PROTEIN MAK10"/>
    <property type="match status" value="1"/>
</dbReference>
<feature type="domain" description="NAA35-like N-terminal" evidence="5">
    <location>
        <begin position="50"/>
        <end position="188"/>
    </location>
</feature>
<evidence type="ECO:0000256" key="3">
    <source>
        <dbReference type="ARBA" id="ARBA00022490"/>
    </source>
</evidence>
<dbReference type="EnsemblPlants" id="Ma08_t18250.1">
    <property type="protein sequence ID" value="Ma08_p18250.1"/>
    <property type="gene ID" value="Ma08_g18250"/>
</dbReference>
<comment type="similarity">
    <text evidence="2">Belongs to the MAK10 family.</text>
</comment>
<organism evidence="7 8">
    <name type="scientific">Musa acuminata subsp. malaccensis</name>
    <name type="common">Wild banana</name>
    <name type="synonym">Musa malaccensis</name>
    <dbReference type="NCBI Taxonomy" id="214687"/>
    <lineage>
        <taxon>Eukaryota</taxon>
        <taxon>Viridiplantae</taxon>
        <taxon>Streptophyta</taxon>
        <taxon>Embryophyta</taxon>
        <taxon>Tracheophyta</taxon>
        <taxon>Spermatophyta</taxon>
        <taxon>Magnoliopsida</taxon>
        <taxon>Liliopsida</taxon>
        <taxon>Zingiberales</taxon>
        <taxon>Musaceae</taxon>
        <taxon>Musa</taxon>
    </lineage>
</organism>
<dbReference type="Pfam" id="PF04112">
    <property type="entry name" value="Mak10"/>
    <property type="match status" value="1"/>
</dbReference>
<keyword evidence="8" id="KW-1185">Reference proteome</keyword>
<dbReference type="FunCoup" id="A0A804K803">
    <property type="interactions" value="1016"/>
</dbReference>
<comment type="subcellular location">
    <subcellularLocation>
        <location evidence="1">Cytoplasm</location>
    </subcellularLocation>
</comment>
<proteinExistence type="inferred from homology"/>
<evidence type="ECO:0000256" key="2">
    <source>
        <dbReference type="ARBA" id="ARBA00006289"/>
    </source>
</evidence>
<accession>A0A804K803</accession>
<evidence type="ECO:0000313" key="7">
    <source>
        <dbReference type="EnsemblPlants" id="Ma08_p18250.1"/>
    </source>
</evidence>
<dbReference type="InterPro" id="IPR057982">
    <property type="entry name" value="TPR_NAA35"/>
</dbReference>
<dbReference type="Gramene" id="Ma08_t18250.1">
    <property type="protein sequence ID" value="Ma08_p18250.1"/>
    <property type="gene ID" value="Ma08_g18250"/>
</dbReference>